<keyword evidence="4" id="KW-1185">Reference proteome</keyword>
<organism evidence="3 4">
    <name type="scientific">Salipiger mangrovisoli</name>
    <dbReference type="NCBI Taxonomy" id="2865933"/>
    <lineage>
        <taxon>Bacteria</taxon>
        <taxon>Pseudomonadati</taxon>
        <taxon>Pseudomonadota</taxon>
        <taxon>Alphaproteobacteria</taxon>
        <taxon>Rhodobacterales</taxon>
        <taxon>Roseobacteraceae</taxon>
        <taxon>Salipiger</taxon>
    </lineage>
</organism>
<proteinExistence type="predicted"/>
<dbReference type="PANTHER" id="PTHR34606:SF4">
    <property type="entry name" value="OUTER MEMBRANE LIPOPROTEIN DOLP"/>
    <property type="match status" value="1"/>
</dbReference>
<dbReference type="PANTHER" id="PTHR34606">
    <property type="entry name" value="BON DOMAIN-CONTAINING PROTEIN"/>
    <property type="match status" value="1"/>
</dbReference>
<dbReference type="RefSeq" id="WP_194136079.1">
    <property type="nucleotide sequence ID" value="NZ_JADFFK010000014.1"/>
</dbReference>
<evidence type="ECO:0000256" key="1">
    <source>
        <dbReference type="ARBA" id="ARBA00022729"/>
    </source>
</evidence>
<feature type="domain" description="BON" evidence="2">
    <location>
        <begin position="77"/>
        <end position="145"/>
    </location>
</feature>
<comment type="caution">
    <text evidence="3">The sequence shown here is derived from an EMBL/GenBank/DDBJ whole genome shotgun (WGS) entry which is preliminary data.</text>
</comment>
<feature type="domain" description="BON" evidence="2">
    <location>
        <begin position="2"/>
        <end position="70"/>
    </location>
</feature>
<name>A0ABR9X5G0_9RHOB</name>
<evidence type="ECO:0000313" key="4">
    <source>
        <dbReference type="Proteomes" id="UP000607796"/>
    </source>
</evidence>
<protein>
    <submittedName>
        <fullName evidence="3">BON domain-containing protein</fullName>
    </submittedName>
</protein>
<dbReference type="InterPro" id="IPR014004">
    <property type="entry name" value="Transpt-assoc_nodulatn_dom_bac"/>
</dbReference>
<dbReference type="Gene3D" id="3.30.1340.30">
    <property type="match status" value="3"/>
</dbReference>
<dbReference type="PROSITE" id="PS50914">
    <property type="entry name" value="BON"/>
    <property type="match status" value="3"/>
</dbReference>
<keyword evidence="1" id="KW-0732">Signal</keyword>
<feature type="domain" description="BON" evidence="2">
    <location>
        <begin position="148"/>
        <end position="216"/>
    </location>
</feature>
<gene>
    <name evidence="3" type="ORF">IQ782_18150</name>
</gene>
<dbReference type="InterPro" id="IPR007055">
    <property type="entry name" value="BON_dom"/>
</dbReference>
<evidence type="ECO:0000259" key="2">
    <source>
        <dbReference type="PROSITE" id="PS50914"/>
    </source>
</evidence>
<sequence length="216" mass="23736">MIDTDLRQDVVDALEFDPSLDAANIGVAVEDGTVTLTGHVRTLMEKRTAERIVKRVKGVRAIAEEIEVRPIGAHLTADDEIAQRAVNLLRWSSSVPKDTIMIKVESGVVTLTGKVHWQHEKNAAERAIQVMSGVKSVSNLIEIVPAVSASDVRQRIESALRRDAELEAKRIKVHVSDRQVTLEGKVRNFAERDAARRAAWAVPGVTSVVDHMGILT</sequence>
<reference evidence="3 4" key="1">
    <citation type="journal article" date="2021" name="Int. J. Syst. Evol. Microbiol.">
        <title>Salipiger mangrovisoli sp. nov., isolated from mangrove soil and the proposal for the reclassification of Paraphaeobacter pallidus as Salipiger pallidus comb. nov.</title>
        <authorList>
            <person name="Du J."/>
            <person name="Liu Y."/>
            <person name="Pei T."/>
            <person name="Deng M.R."/>
            <person name="Zhu H."/>
        </authorList>
    </citation>
    <scope>NUCLEOTIDE SEQUENCE [LARGE SCALE GENOMIC DNA]</scope>
    <source>
        <strain evidence="3 4">6D45A</strain>
    </source>
</reference>
<accession>A0ABR9X5G0</accession>
<evidence type="ECO:0000313" key="3">
    <source>
        <dbReference type="EMBL" id="MBE9638783.1"/>
    </source>
</evidence>
<dbReference type="EMBL" id="JADFFK010000014">
    <property type="protein sequence ID" value="MBE9638783.1"/>
    <property type="molecule type" value="Genomic_DNA"/>
</dbReference>
<dbReference type="SMART" id="SM00749">
    <property type="entry name" value="BON"/>
    <property type="match status" value="3"/>
</dbReference>
<dbReference type="InterPro" id="IPR051686">
    <property type="entry name" value="Lipoprotein_DolP"/>
</dbReference>
<dbReference type="Proteomes" id="UP000607796">
    <property type="component" value="Unassembled WGS sequence"/>
</dbReference>
<dbReference type="Pfam" id="PF04972">
    <property type="entry name" value="BON"/>
    <property type="match status" value="3"/>
</dbReference>